<gene>
    <name evidence="1" type="ORF">J2T60_000476</name>
</gene>
<dbReference type="InterPro" id="IPR009659">
    <property type="entry name" value="DUF1249"/>
</dbReference>
<dbReference type="EMBL" id="JALJYF010000001">
    <property type="protein sequence ID" value="MCP1726511.1"/>
    <property type="molecule type" value="Genomic_DNA"/>
</dbReference>
<accession>A0ABT1G5F7</accession>
<dbReference type="Proteomes" id="UP001523550">
    <property type="component" value="Unassembled WGS sequence"/>
</dbReference>
<organism evidence="1 2">
    <name type="scientific">Natronospira proteinivora</name>
    <dbReference type="NCBI Taxonomy" id="1807133"/>
    <lineage>
        <taxon>Bacteria</taxon>
        <taxon>Pseudomonadati</taxon>
        <taxon>Pseudomonadota</taxon>
        <taxon>Gammaproteobacteria</taxon>
        <taxon>Natronospirales</taxon>
        <taxon>Natronospiraceae</taxon>
        <taxon>Natronospira</taxon>
    </lineage>
</organism>
<dbReference type="RefSeq" id="WP_253444922.1">
    <property type="nucleotide sequence ID" value="NZ_JALJYF010000001.1"/>
</dbReference>
<name>A0ABT1G5F7_9GAMM</name>
<protein>
    <submittedName>
        <fullName evidence="1">Uncharacterized protein YqiB (DUF1249 family)</fullName>
    </submittedName>
</protein>
<dbReference type="Pfam" id="PF06853">
    <property type="entry name" value="DUF1249"/>
    <property type="match status" value="1"/>
</dbReference>
<comment type="caution">
    <text evidence="1">The sequence shown here is derived from an EMBL/GenBank/DDBJ whole genome shotgun (WGS) entry which is preliminary data.</text>
</comment>
<dbReference type="PANTHER" id="PTHR38774:SF1">
    <property type="entry name" value="CYTOPLASMIC PROTEIN"/>
    <property type="match status" value="1"/>
</dbReference>
<proteinExistence type="predicted"/>
<keyword evidence="2" id="KW-1185">Reference proteome</keyword>
<sequence>MIIENDKQGIKLIPRRSFAGLMSLYEANYRRLGMLIKPLARVPDYDRSRVDGDMDLHLECLERCRYTSTLRLTYWFEQERQWLPDPDVIVRVYHDARMAEVTSCCEYHQHQLLRPWITPGGEEIRERWARNQMFHKWLEFCLDKGHALGETEEIVMG</sequence>
<dbReference type="PANTHER" id="PTHR38774">
    <property type="entry name" value="CYTOPLASMIC PROTEIN-RELATED"/>
    <property type="match status" value="1"/>
</dbReference>
<evidence type="ECO:0000313" key="2">
    <source>
        <dbReference type="Proteomes" id="UP001523550"/>
    </source>
</evidence>
<reference evidence="1 2" key="1">
    <citation type="submission" date="2022-03" db="EMBL/GenBank/DDBJ databases">
        <title>Genomic Encyclopedia of Type Strains, Phase III (KMG-III): the genomes of soil and plant-associated and newly described type strains.</title>
        <authorList>
            <person name="Whitman W."/>
        </authorList>
    </citation>
    <scope>NUCLEOTIDE SEQUENCE [LARGE SCALE GENOMIC DNA]</scope>
    <source>
        <strain evidence="1 2">BSker1</strain>
    </source>
</reference>
<evidence type="ECO:0000313" key="1">
    <source>
        <dbReference type="EMBL" id="MCP1726511.1"/>
    </source>
</evidence>